<sequence length="687" mass="75948">MVLSLEPFPQRVSRRPPVTAIDRKETAVLAFDKDSAVGDVIWDVARPPADGYNQAIRDVLVRKPARFFDVTLQAVEREDAEKDAKQDEDDGSQLKDPDDEDKADSATLSDNVINVNGKMMTIQEMGQMKVELHQTLGVAWNELNKIAELCRSLISSQPHPYVLPPNEATASIPAKSLTGTVADRSPPNQAVRLLADTKLAVVRHIDAVKRANEVLSNGSKQLRALNAQEETYWSNVLRIGGFGGRTEAMTEVKENVADAQPTSSTLGDALSSWSLLPRPLSNGVPPPRQMATDVMVPYAPDEAAPPFRALAMVMMAQRDSESEQAKELVESPIIYRARRNKRLRICVKSNTGCQTYSRVSGLADPGMQEPTERDIGKAQAEMFDDEVFEMIRAEAQNSPTLNTRSSADQISIDAVPGEELVFEMVDTDDTFEEQKNGSVTISTQAILLAALLRLGMIKIYRARKAAAIEGKPSQDRLLAPVIAYMHYQAFCRQLFQILRGFQIAMQTAGFQLEILKSTGGPSGGLDWDGLIGDRPLKENEGRSSLKGNVELLVNKRTFCTILLSTDAHLTIVFTHSTFNSQDIAQLPLFLSRELRREIISVFVDSLKSFSPSVQFHANEVAGIIKTKRTKLEIAFTLEGAPRIWAQASIINEPKENASSEHLTANDRITIEHYTGATSLIEWTKHKL</sequence>
<feature type="region of interest" description="Disordered" evidence="9">
    <location>
        <begin position="78"/>
        <end position="109"/>
    </location>
</feature>
<dbReference type="AlphaFoldDB" id="A0A8H3TWV1"/>
<dbReference type="GO" id="GO:0070847">
    <property type="term" value="C:core mediator complex"/>
    <property type="evidence" value="ECO:0007669"/>
    <property type="project" value="TreeGrafter"/>
</dbReference>
<dbReference type="GO" id="GO:0006357">
    <property type="term" value="P:regulation of transcription by RNA polymerase II"/>
    <property type="evidence" value="ECO:0007669"/>
    <property type="project" value="InterPro"/>
</dbReference>
<comment type="similarity">
    <text evidence="2 8">Belongs to the Mediator complex subunit 17 family.</text>
</comment>
<evidence type="ECO:0000256" key="6">
    <source>
        <dbReference type="ARBA" id="ARBA00023242"/>
    </source>
</evidence>
<dbReference type="PANTHER" id="PTHR13114">
    <property type="entry name" value="MEDIATOR OF RNA POLYMERASE II TRANSCRIPTION SUBUNIT 17"/>
    <property type="match status" value="1"/>
</dbReference>
<dbReference type="Pfam" id="PF10156">
    <property type="entry name" value="Med17"/>
    <property type="match status" value="2"/>
</dbReference>
<proteinExistence type="inferred from homology"/>
<keyword evidence="4 8" id="KW-0805">Transcription regulation</keyword>
<evidence type="ECO:0000256" key="8">
    <source>
        <dbReference type="RuleBase" id="RU364140"/>
    </source>
</evidence>
<comment type="function">
    <text evidence="8">Component of the Mediator complex, a coactivator involved in the regulated transcription of nearly all RNA polymerase II-dependent genes. Mediator functions as a bridge to convey information from gene-specific regulatory proteins to the basal RNA polymerase II transcription machinery. Mediator is recruited to promoters by direct interactions with regulatory proteins and serves as a scaffold for the assembly of a functional preinitiation complex with RNA polymerase II and the general transcription factors.</text>
</comment>
<evidence type="ECO:0000256" key="3">
    <source>
        <dbReference type="ARBA" id="ARBA00019610"/>
    </source>
</evidence>
<protein>
    <recommendedName>
        <fullName evidence="3 8">Mediator of RNA polymerase II transcription subunit 17</fullName>
    </recommendedName>
    <alternativeName>
        <fullName evidence="7 8">Mediator complex subunit 17</fullName>
    </alternativeName>
</protein>
<dbReference type="OrthoDB" id="2589401at2759"/>
<comment type="subunit">
    <text evidence="8">Component of the Mediator complex.</text>
</comment>
<evidence type="ECO:0000256" key="5">
    <source>
        <dbReference type="ARBA" id="ARBA00023163"/>
    </source>
</evidence>
<dbReference type="GO" id="GO:0016592">
    <property type="term" value="C:mediator complex"/>
    <property type="evidence" value="ECO:0007669"/>
    <property type="project" value="InterPro"/>
</dbReference>
<reference evidence="10" key="1">
    <citation type="submission" date="2020-07" db="EMBL/GenBank/DDBJ databases">
        <title>Draft Genome Sequence of a Deep-Sea Yeast, Naganishia (Cryptococcus) liquefaciens strain N6.</title>
        <authorList>
            <person name="Han Y.W."/>
            <person name="Kajitani R."/>
            <person name="Morimoto H."/>
            <person name="Parhat M."/>
            <person name="Tsubouchi H."/>
            <person name="Bakenova O."/>
            <person name="Ogata M."/>
            <person name="Argunhan B."/>
            <person name="Aoki R."/>
            <person name="Kajiwara S."/>
            <person name="Itoh T."/>
            <person name="Iwasaki H."/>
        </authorList>
    </citation>
    <scope>NUCLEOTIDE SEQUENCE</scope>
    <source>
        <strain evidence="10">N6</strain>
    </source>
</reference>
<evidence type="ECO:0000256" key="7">
    <source>
        <dbReference type="ARBA" id="ARBA00032014"/>
    </source>
</evidence>
<evidence type="ECO:0000256" key="4">
    <source>
        <dbReference type="ARBA" id="ARBA00023015"/>
    </source>
</evidence>
<keyword evidence="6 8" id="KW-0539">Nucleus</keyword>
<evidence type="ECO:0000256" key="9">
    <source>
        <dbReference type="SAM" id="MobiDB-lite"/>
    </source>
</evidence>
<keyword evidence="11" id="KW-1185">Reference proteome</keyword>
<dbReference type="EMBL" id="BLZA01000030">
    <property type="protein sequence ID" value="GHJ88612.1"/>
    <property type="molecule type" value="Genomic_DNA"/>
</dbReference>
<evidence type="ECO:0000313" key="10">
    <source>
        <dbReference type="EMBL" id="GHJ88612.1"/>
    </source>
</evidence>
<organism evidence="10 11">
    <name type="scientific">Naganishia liquefaciens</name>
    <dbReference type="NCBI Taxonomy" id="104408"/>
    <lineage>
        <taxon>Eukaryota</taxon>
        <taxon>Fungi</taxon>
        <taxon>Dikarya</taxon>
        <taxon>Basidiomycota</taxon>
        <taxon>Agaricomycotina</taxon>
        <taxon>Tremellomycetes</taxon>
        <taxon>Filobasidiales</taxon>
        <taxon>Filobasidiaceae</taxon>
        <taxon>Naganishia</taxon>
    </lineage>
</organism>
<evidence type="ECO:0000256" key="2">
    <source>
        <dbReference type="ARBA" id="ARBA00005635"/>
    </source>
</evidence>
<dbReference type="Proteomes" id="UP000620104">
    <property type="component" value="Unassembled WGS sequence"/>
</dbReference>
<dbReference type="GO" id="GO:0003712">
    <property type="term" value="F:transcription coregulator activity"/>
    <property type="evidence" value="ECO:0007669"/>
    <property type="project" value="InterPro"/>
</dbReference>
<gene>
    <name evidence="8" type="primary">MED17</name>
    <name evidence="10" type="ORF">NliqN6_5014</name>
</gene>
<accession>A0A8H3TWV1</accession>
<comment type="caution">
    <text evidence="10">The sequence shown here is derived from an EMBL/GenBank/DDBJ whole genome shotgun (WGS) entry which is preliminary data.</text>
</comment>
<comment type="subcellular location">
    <subcellularLocation>
        <location evidence="1 8">Nucleus</location>
    </subcellularLocation>
</comment>
<name>A0A8H3TWV1_9TREE</name>
<dbReference type="InterPro" id="IPR019313">
    <property type="entry name" value="Mediator_Med17"/>
</dbReference>
<evidence type="ECO:0000313" key="11">
    <source>
        <dbReference type="Proteomes" id="UP000620104"/>
    </source>
</evidence>
<dbReference type="PANTHER" id="PTHR13114:SF7">
    <property type="entry name" value="MEDIATOR OF RNA POLYMERASE II TRANSCRIPTION SUBUNIT 17"/>
    <property type="match status" value="1"/>
</dbReference>
<keyword evidence="5 8" id="KW-0804">Transcription</keyword>
<feature type="compositionally biased region" description="Acidic residues" evidence="9">
    <location>
        <begin position="86"/>
        <end position="102"/>
    </location>
</feature>
<keyword evidence="8" id="KW-0010">Activator</keyword>
<evidence type="ECO:0000256" key="1">
    <source>
        <dbReference type="ARBA" id="ARBA00004123"/>
    </source>
</evidence>